<evidence type="ECO:0000256" key="1">
    <source>
        <dbReference type="SAM" id="MobiDB-lite"/>
    </source>
</evidence>
<feature type="region of interest" description="Disordered" evidence="1">
    <location>
        <begin position="20"/>
        <end position="49"/>
    </location>
</feature>
<protein>
    <recommendedName>
        <fullName evidence="2">DUF8159 domain-containing protein</fullName>
    </recommendedName>
</protein>
<name>A0A1G9DBB3_9EURY</name>
<dbReference type="EMBL" id="FNFE01000005">
    <property type="protein sequence ID" value="SDK61169.1"/>
    <property type="molecule type" value="Genomic_DNA"/>
</dbReference>
<evidence type="ECO:0000313" key="3">
    <source>
        <dbReference type="EMBL" id="SDK61169.1"/>
    </source>
</evidence>
<feature type="region of interest" description="Disordered" evidence="1">
    <location>
        <begin position="161"/>
        <end position="231"/>
    </location>
</feature>
<evidence type="ECO:0000313" key="4">
    <source>
        <dbReference type="Proteomes" id="UP000198882"/>
    </source>
</evidence>
<reference evidence="4" key="1">
    <citation type="submission" date="2016-10" db="EMBL/GenBank/DDBJ databases">
        <authorList>
            <person name="Varghese N."/>
            <person name="Submissions S."/>
        </authorList>
    </citation>
    <scope>NUCLEOTIDE SEQUENCE [LARGE SCALE GENOMIC DNA]</scope>
    <source>
        <strain evidence="4">B4,CECT 8067,JCM 17497</strain>
    </source>
</reference>
<dbReference type="Proteomes" id="UP000198882">
    <property type="component" value="Unassembled WGS sequence"/>
</dbReference>
<proteinExistence type="predicted"/>
<dbReference type="InterPro" id="IPR058473">
    <property type="entry name" value="DUF8159"/>
</dbReference>
<feature type="domain" description="DUF8159" evidence="2">
    <location>
        <begin position="51"/>
        <end position="165"/>
    </location>
</feature>
<dbReference type="RefSeq" id="WP_139171319.1">
    <property type="nucleotide sequence ID" value="NZ_FNFE01000005.1"/>
</dbReference>
<dbReference type="OrthoDB" id="206121at2157"/>
<dbReference type="Pfam" id="PF26490">
    <property type="entry name" value="DUF8159"/>
    <property type="match status" value="1"/>
</dbReference>
<evidence type="ECO:0000259" key="2">
    <source>
        <dbReference type="Pfam" id="PF26490"/>
    </source>
</evidence>
<gene>
    <name evidence="3" type="ORF">SAMN04515672_3505</name>
</gene>
<accession>A0A1G9DBB3</accession>
<organism evidence="3 4">
    <name type="scientific">Natronorubrum texcoconense</name>
    <dbReference type="NCBI Taxonomy" id="1095776"/>
    <lineage>
        <taxon>Archaea</taxon>
        <taxon>Methanobacteriati</taxon>
        <taxon>Methanobacteriota</taxon>
        <taxon>Stenosarchaea group</taxon>
        <taxon>Halobacteria</taxon>
        <taxon>Halobacteriales</taxon>
        <taxon>Natrialbaceae</taxon>
        <taxon>Natronorubrum</taxon>
    </lineage>
</organism>
<dbReference type="AlphaFoldDB" id="A0A1G9DBB3"/>
<sequence>MRRRTLLTAVAGVLLAGCSTAESDGNTEADETGDRSTSDTGAGTEDEELSDADILEQFGSELEASGFDGVVVDVVDDSIEVGYDATGTAEDDVAVEIELIADGYTTIIEHGLSSTHLDATAFDSDDQEPLDHFSIDSEWVDAYLSESLEWRELLTRIAETFESEEPVDGQGDEAESNAEEESDPDEEGKGDDETESDENDGDDDGDGSDSDDGDDDDGGNETEGDGDTNDE</sequence>
<dbReference type="PROSITE" id="PS51257">
    <property type="entry name" value="PROKAR_LIPOPROTEIN"/>
    <property type="match status" value="1"/>
</dbReference>
<keyword evidence="4" id="KW-1185">Reference proteome</keyword>